<dbReference type="InterPro" id="IPR001680">
    <property type="entry name" value="WD40_rpt"/>
</dbReference>
<dbReference type="EMBL" id="CAJJDN010000022">
    <property type="protein sequence ID" value="CAD8066634.1"/>
    <property type="molecule type" value="Genomic_DNA"/>
</dbReference>
<evidence type="ECO:0000313" key="13">
    <source>
        <dbReference type="EMBL" id="CAD8066634.1"/>
    </source>
</evidence>
<evidence type="ECO:0000256" key="4">
    <source>
        <dbReference type="ARBA" id="ARBA00022692"/>
    </source>
</evidence>
<gene>
    <name evidence="13" type="ORF">PSON_ATCC_30995.1.T0220004</name>
</gene>
<keyword evidence="7" id="KW-0931">ER-Golgi transport</keyword>
<keyword evidence="5" id="KW-0677">Repeat</keyword>
<dbReference type="GO" id="GO:0005085">
    <property type="term" value="F:guanyl-nucleotide exchange factor activity"/>
    <property type="evidence" value="ECO:0007669"/>
    <property type="project" value="InterPro"/>
</dbReference>
<keyword evidence="4" id="KW-0812">Transmembrane</keyword>
<dbReference type="InterPro" id="IPR045260">
    <property type="entry name" value="Sec12-like"/>
</dbReference>
<dbReference type="SMART" id="SM00320">
    <property type="entry name" value="WD40"/>
    <property type="match status" value="3"/>
</dbReference>
<keyword evidence="3" id="KW-0853">WD repeat</keyword>
<evidence type="ECO:0000256" key="8">
    <source>
        <dbReference type="ARBA" id="ARBA00022927"/>
    </source>
</evidence>
<dbReference type="PANTHER" id="PTHR23284">
    <property type="entry name" value="PROLACTIN REGULATORY ELEMENT BINDING PROTEIN"/>
    <property type="match status" value="1"/>
</dbReference>
<dbReference type="GO" id="GO:0006888">
    <property type="term" value="P:endoplasmic reticulum to Golgi vesicle-mediated transport"/>
    <property type="evidence" value="ECO:0007669"/>
    <property type="project" value="TreeGrafter"/>
</dbReference>
<evidence type="ECO:0000313" key="14">
    <source>
        <dbReference type="Proteomes" id="UP000692954"/>
    </source>
</evidence>
<dbReference type="PANTHER" id="PTHR23284:SF0">
    <property type="entry name" value="PROLACTIN REGULATORY ELEMENT-BINDING PROTEIN"/>
    <property type="match status" value="1"/>
</dbReference>
<keyword evidence="9" id="KW-1133">Transmembrane helix</keyword>
<evidence type="ECO:0000256" key="12">
    <source>
        <dbReference type="SAM" id="MobiDB-lite"/>
    </source>
</evidence>
<evidence type="ECO:0000256" key="2">
    <source>
        <dbReference type="ARBA" id="ARBA00022448"/>
    </source>
</evidence>
<comment type="caution">
    <text evidence="13">The sequence shown here is derived from an EMBL/GenBank/DDBJ whole genome shotgun (WGS) entry which is preliminary data.</text>
</comment>
<accession>A0A8S1LVJ7</accession>
<dbReference type="GO" id="GO:0015031">
    <property type="term" value="P:protein transport"/>
    <property type="evidence" value="ECO:0007669"/>
    <property type="project" value="UniProtKB-KW"/>
</dbReference>
<evidence type="ECO:0000256" key="1">
    <source>
        <dbReference type="ARBA" id="ARBA00004586"/>
    </source>
</evidence>
<organism evidence="13 14">
    <name type="scientific">Paramecium sonneborni</name>
    <dbReference type="NCBI Taxonomy" id="65129"/>
    <lineage>
        <taxon>Eukaryota</taxon>
        <taxon>Sar</taxon>
        <taxon>Alveolata</taxon>
        <taxon>Ciliophora</taxon>
        <taxon>Intramacronucleata</taxon>
        <taxon>Oligohymenophorea</taxon>
        <taxon>Peniculida</taxon>
        <taxon>Parameciidae</taxon>
        <taxon>Paramecium</taxon>
    </lineage>
</organism>
<evidence type="ECO:0000256" key="10">
    <source>
        <dbReference type="ARBA" id="ARBA00023136"/>
    </source>
</evidence>
<sequence length="865" mass="99855">MKDQLNDWDFCNPNNYIDKLPEPYRFINKIVQKDILLEVYSKVFLIEKYRSDPNYEGPLRTLPPQGIFDISNITTLSSNSSNQQIAAGDLQGNIFILDMSKKTKTCKKEVGQKRINKVCLGIREGASDDQKNVCIIGVISHLDPVVQIFKYKPGENKISQIHFIQITKNTTQIGELPMDIEISKYSQYILITQYNGCLLIYKIPEIKIESQLVGQTTQIQNQNTLLPPLINQKQTQSKDQLKVIIPTNSYNDIVATEITEPFYQIKFSGLKREYKFNEIINSFKEQNVPKEIEVKDDKKKQQTNTQQQKKQEAQQVKEELGLEENNNQLIIKHQIKDGYDISEEYPAQKFKPYFAFLQEVVNVQNGSKTFDKYKQYEVVVGIVVGWSNTTRLELHYFNQPKKNNLPQYIITQLTLEKEIKLQLPIIKKNEVKFIEIPLIYPISCIAISKNNSLLGLGLQQGSILIYDLVFQSERFYLDKHQSIVSHIEFCENERLVSCSYDGSVHIYNTAEGTTLCKRTNQFRKGTKVNYEEQKQGLWRIISLAISSSGIAVVQDAEQEVRLYDVWRGEKIAKLSPIQVMDDQKRKWSDQKVILKCFRNEILISAQVIAQEQLNCLDQTQTTIQIFKIFDSLVNLFPSLSNVYRKGVEKDKILNLFEKIPKKELWNAQFEVPNLSASQNVALKVPGQDSKTRNGSQILHNQSQNGQLKMSQSKTSQQKLKEGMKDSQMANQQQDFYENRSASLVGSLHKSIHSDKFDYNSSFRSTNSPQNNLNSQKILKGSSTQKGLTKEMLHPEEHLLEKSELQLAQLIFENSSMVEHCRLRNSEKQLRSEKVTQSLLKLGQKLAIEDEKMKLQIRYRQLQRAK</sequence>
<keyword evidence="14" id="KW-1185">Reference proteome</keyword>
<evidence type="ECO:0000256" key="5">
    <source>
        <dbReference type="ARBA" id="ARBA00022737"/>
    </source>
</evidence>
<dbReference type="GO" id="GO:0003400">
    <property type="term" value="P:regulation of COPII vesicle coating"/>
    <property type="evidence" value="ECO:0007669"/>
    <property type="project" value="TreeGrafter"/>
</dbReference>
<feature type="compositionally biased region" description="Basic and acidic residues" evidence="12">
    <location>
        <begin position="291"/>
        <end position="300"/>
    </location>
</feature>
<evidence type="ECO:0000256" key="7">
    <source>
        <dbReference type="ARBA" id="ARBA00022892"/>
    </source>
</evidence>
<keyword evidence="8" id="KW-0653">Protein transport</keyword>
<reference evidence="13" key="1">
    <citation type="submission" date="2021-01" db="EMBL/GenBank/DDBJ databases">
        <authorList>
            <consortium name="Genoscope - CEA"/>
            <person name="William W."/>
        </authorList>
    </citation>
    <scope>NUCLEOTIDE SEQUENCE</scope>
</reference>
<comment type="subcellular location">
    <subcellularLocation>
        <location evidence="11">Endomembrane system</location>
        <topology evidence="11">Single-pass membrane protein</topology>
    </subcellularLocation>
    <subcellularLocation>
        <location evidence="1">Endoplasmic reticulum membrane</location>
    </subcellularLocation>
</comment>
<dbReference type="AlphaFoldDB" id="A0A8S1LVJ7"/>
<evidence type="ECO:0000256" key="9">
    <source>
        <dbReference type="ARBA" id="ARBA00022989"/>
    </source>
</evidence>
<evidence type="ECO:0000256" key="3">
    <source>
        <dbReference type="ARBA" id="ARBA00022574"/>
    </source>
</evidence>
<dbReference type="Proteomes" id="UP000692954">
    <property type="component" value="Unassembled WGS sequence"/>
</dbReference>
<evidence type="ECO:0000256" key="6">
    <source>
        <dbReference type="ARBA" id="ARBA00022824"/>
    </source>
</evidence>
<proteinExistence type="predicted"/>
<keyword evidence="2" id="KW-0813">Transport</keyword>
<dbReference type="OrthoDB" id="298179at2759"/>
<keyword evidence="10" id="KW-0472">Membrane</keyword>
<feature type="compositionally biased region" description="Polar residues" evidence="12">
    <location>
        <begin position="700"/>
        <end position="717"/>
    </location>
</feature>
<keyword evidence="6" id="KW-0256">Endoplasmic reticulum</keyword>
<protein>
    <recommendedName>
        <fullName evidence="15">WD40-repeat-containing domain</fullName>
    </recommendedName>
</protein>
<feature type="region of interest" description="Disordered" evidence="12">
    <location>
        <begin position="700"/>
        <end position="723"/>
    </location>
</feature>
<evidence type="ECO:0008006" key="15">
    <source>
        <dbReference type="Google" id="ProtNLM"/>
    </source>
</evidence>
<feature type="region of interest" description="Disordered" evidence="12">
    <location>
        <begin position="291"/>
        <end position="314"/>
    </location>
</feature>
<dbReference type="GO" id="GO:0005789">
    <property type="term" value="C:endoplasmic reticulum membrane"/>
    <property type="evidence" value="ECO:0007669"/>
    <property type="project" value="UniProtKB-SubCell"/>
</dbReference>
<name>A0A8S1LVJ7_9CILI</name>
<evidence type="ECO:0000256" key="11">
    <source>
        <dbReference type="ARBA" id="ARBA00037847"/>
    </source>
</evidence>